<keyword evidence="2" id="KW-0479">Metal-binding</keyword>
<keyword evidence="5" id="KW-0456">Lyase</keyword>
<dbReference type="Proteomes" id="UP001365405">
    <property type="component" value="Unassembled WGS sequence"/>
</dbReference>
<dbReference type="InterPro" id="IPR005000">
    <property type="entry name" value="Aldolase/citrate-lyase_domain"/>
</dbReference>
<dbReference type="InterPro" id="IPR011206">
    <property type="entry name" value="Citrate_lyase_beta/mcl1/mcl2"/>
</dbReference>
<feature type="domain" description="HpcH/HpaI aldolase/citrate lyase" evidence="4">
    <location>
        <begin position="10"/>
        <end position="215"/>
    </location>
</feature>
<organism evidence="5 6">
    <name type="scientific">Pseudaquabacterium inlustre</name>
    <dbReference type="NCBI Taxonomy" id="2984192"/>
    <lineage>
        <taxon>Bacteria</taxon>
        <taxon>Pseudomonadati</taxon>
        <taxon>Pseudomonadota</taxon>
        <taxon>Betaproteobacteria</taxon>
        <taxon>Burkholderiales</taxon>
        <taxon>Sphaerotilaceae</taxon>
        <taxon>Pseudaquabacterium</taxon>
    </lineage>
</organism>
<keyword evidence="6" id="KW-1185">Reference proteome</keyword>
<dbReference type="Gene3D" id="3.20.20.60">
    <property type="entry name" value="Phosphoenolpyruvate-binding domains"/>
    <property type="match status" value="1"/>
</dbReference>
<dbReference type="GO" id="GO:0016829">
    <property type="term" value="F:lyase activity"/>
    <property type="evidence" value="ECO:0007669"/>
    <property type="project" value="UniProtKB-KW"/>
</dbReference>
<dbReference type="PIRSF" id="PIRSF015582">
    <property type="entry name" value="Cit_lyase_B"/>
    <property type="match status" value="1"/>
</dbReference>
<dbReference type="RefSeq" id="WP_341411047.1">
    <property type="nucleotide sequence ID" value="NZ_JBBUTH010000007.1"/>
</dbReference>
<dbReference type="SUPFAM" id="SSF51621">
    <property type="entry name" value="Phosphoenolpyruvate/pyruvate domain"/>
    <property type="match status" value="1"/>
</dbReference>
<evidence type="ECO:0000313" key="5">
    <source>
        <dbReference type="EMBL" id="MEK8051362.1"/>
    </source>
</evidence>
<evidence type="ECO:0000256" key="2">
    <source>
        <dbReference type="ARBA" id="ARBA00022723"/>
    </source>
</evidence>
<comment type="cofactor">
    <cofactor evidence="1">
        <name>Mg(2+)</name>
        <dbReference type="ChEBI" id="CHEBI:18420"/>
    </cofactor>
</comment>
<evidence type="ECO:0000313" key="6">
    <source>
        <dbReference type="Proteomes" id="UP001365405"/>
    </source>
</evidence>
<sequence>MANTAEAISFLFVPGDRPERFDKALASGADAVIVDLEDAVSPAAKDTARAALDAWLAARPGDAPGVVLRCNGADTPWFAADLALARHAGVAAVMLPKSESPAAIARVTATRAGLPVIALIESAAGLAQVRTIAATAGVQRLAFGSIDLQVDLGLRDATEDELLPWRLELVLASRLAGMAAPIDGVTTALDDAERLGADVARAKRLGFGAKLCIHPKQVATVRAGFRPTPAQLDWAQRVLAAAGSSGGAAVAVDGKMVDKPVLLRAQAILREAGD</sequence>
<protein>
    <submittedName>
        <fullName evidence="5">CoA ester lyase</fullName>
    </submittedName>
</protein>
<reference evidence="5 6" key="1">
    <citation type="submission" date="2024-04" db="EMBL/GenBank/DDBJ databases">
        <title>Novel species of the genus Ideonella isolated from streams.</title>
        <authorList>
            <person name="Lu H."/>
        </authorList>
    </citation>
    <scope>NUCLEOTIDE SEQUENCE [LARGE SCALE GENOMIC DNA]</scope>
    <source>
        <strain evidence="5 6">DXS22W</strain>
    </source>
</reference>
<name>A0ABU9CLA4_9BURK</name>
<keyword evidence="3" id="KW-0460">Magnesium</keyword>
<evidence type="ECO:0000256" key="1">
    <source>
        <dbReference type="ARBA" id="ARBA00001946"/>
    </source>
</evidence>
<evidence type="ECO:0000256" key="3">
    <source>
        <dbReference type="ARBA" id="ARBA00022842"/>
    </source>
</evidence>
<dbReference type="InterPro" id="IPR015813">
    <property type="entry name" value="Pyrv/PenolPyrv_kinase-like_dom"/>
</dbReference>
<comment type="caution">
    <text evidence="5">The sequence shown here is derived from an EMBL/GenBank/DDBJ whole genome shotgun (WGS) entry which is preliminary data.</text>
</comment>
<dbReference type="InterPro" id="IPR040442">
    <property type="entry name" value="Pyrv_kinase-like_dom_sf"/>
</dbReference>
<dbReference type="PANTHER" id="PTHR32308">
    <property type="entry name" value="LYASE BETA SUBUNIT, PUTATIVE (AFU_ORTHOLOGUE AFUA_4G13030)-RELATED"/>
    <property type="match status" value="1"/>
</dbReference>
<gene>
    <name evidence="5" type="ORF">AACH10_14010</name>
</gene>
<accession>A0ABU9CLA4</accession>
<dbReference type="Pfam" id="PF03328">
    <property type="entry name" value="HpcH_HpaI"/>
    <property type="match status" value="1"/>
</dbReference>
<evidence type="ECO:0000259" key="4">
    <source>
        <dbReference type="Pfam" id="PF03328"/>
    </source>
</evidence>
<proteinExistence type="predicted"/>
<dbReference type="EMBL" id="JBBUTH010000007">
    <property type="protein sequence ID" value="MEK8051362.1"/>
    <property type="molecule type" value="Genomic_DNA"/>
</dbReference>
<dbReference type="PANTHER" id="PTHR32308:SF10">
    <property type="entry name" value="CITRATE LYASE SUBUNIT BETA"/>
    <property type="match status" value="1"/>
</dbReference>